<gene>
    <name evidence="2" type="ORF">RchiOBHm_Chr3g0475811</name>
</gene>
<name>A0A2P6RCG4_ROSCH</name>
<keyword evidence="1" id="KW-0472">Membrane</keyword>
<feature type="transmembrane region" description="Helical" evidence="1">
    <location>
        <begin position="52"/>
        <end position="69"/>
    </location>
</feature>
<proteinExistence type="predicted"/>
<keyword evidence="1" id="KW-0812">Transmembrane</keyword>
<keyword evidence="3" id="KW-1185">Reference proteome</keyword>
<evidence type="ECO:0000256" key="1">
    <source>
        <dbReference type="SAM" id="Phobius"/>
    </source>
</evidence>
<dbReference type="Gramene" id="PRQ44128">
    <property type="protein sequence ID" value="PRQ44128"/>
    <property type="gene ID" value="RchiOBHm_Chr3g0475811"/>
</dbReference>
<accession>A0A2P6RCG4</accession>
<keyword evidence="1" id="KW-1133">Transmembrane helix</keyword>
<protein>
    <submittedName>
        <fullName evidence="2">Uncharacterized protein</fullName>
    </submittedName>
</protein>
<reference evidence="2 3" key="1">
    <citation type="journal article" date="2018" name="Nat. Genet.">
        <title>The Rosa genome provides new insights in the design of modern roses.</title>
        <authorList>
            <person name="Bendahmane M."/>
        </authorList>
    </citation>
    <scope>NUCLEOTIDE SEQUENCE [LARGE SCALE GENOMIC DNA]</scope>
    <source>
        <strain evidence="3">cv. Old Blush</strain>
    </source>
</reference>
<comment type="caution">
    <text evidence="2">The sequence shown here is derived from an EMBL/GenBank/DDBJ whole genome shotgun (WGS) entry which is preliminary data.</text>
</comment>
<feature type="transmembrane region" description="Helical" evidence="1">
    <location>
        <begin position="21"/>
        <end position="40"/>
    </location>
</feature>
<dbReference type="Proteomes" id="UP000238479">
    <property type="component" value="Chromosome 3"/>
</dbReference>
<dbReference type="AlphaFoldDB" id="A0A2P6RCG4"/>
<evidence type="ECO:0000313" key="3">
    <source>
        <dbReference type="Proteomes" id="UP000238479"/>
    </source>
</evidence>
<dbReference type="EMBL" id="PDCK01000041">
    <property type="protein sequence ID" value="PRQ44128.1"/>
    <property type="molecule type" value="Genomic_DNA"/>
</dbReference>
<organism evidence="2 3">
    <name type="scientific">Rosa chinensis</name>
    <name type="common">China rose</name>
    <dbReference type="NCBI Taxonomy" id="74649"/>
    <lineage>
        <taxon>Eukaryota</taxon>
        <taxon>Viridiplantae</taxon>
        <taxon>Streptophyta</taxon>
        <taxon>Embryophyta</taxon>
        <taxon>Tracheophyta</taxon>
        <taxon>Spermatophyta</taxon>
        <taxon>Magnoliopsida</taxon>
        <taxon>eudicotyledons</taxon>
        <taxon>Gunneridae</taxon>
        <taxon>Pentapetalae</taxon>
        <taxon>rosids</taxon>
        <taxon>fabids</taxon>
        <taxon>Rosales</taxon>
        <taxon>Rosaceae</taxon>
        <taxon>Rosoideae</taxon>
        <taxon>Rosoideae incertae sedis</taxon>
        <taxon>Rosa</taxon>
    </lineage>
</organism>
<sequence>MWSSVRGFSWKALRMECCRTPVLCELFFFVLLSLVCFRAAGFCFLMLQSFHFFFFVMFSSLFLLLFSLMW</sequence>
<evidence type="ECO:0000313" key="2">
    <source>
        <dbReference type="EMBL" id="PRQ44128.1"/>
    </source>
</evidence>